<organism evidence="1 2">
    <name type="scientific">Anabarilius grahami</name>
    <name type="common">Kanglang fish</name>
    <name type="synonym">Barilius grahami</name>
    <dbReference type="NCBI Taxonomy" id="495550"/>
    <lineage>
        <taxon>Eukaryota</taxon>
        <taxon>Metazoa</taxon>
        <taxon>Chordata</taxon>
        <taxon>Craniata</taxon>
        <taxon>Vertebrata</taxon>
        <taxon>Euteleostomi</taxon>
        <taxon>Actinopterygii</taxon>
        <taxon>Neopterygii</taxon>
        <taxon>Teleostei</taxon>
        <taxon>Ostariophysi</taxon>
        <taxon>Cypriniformes</taxon>
        <taxon>Xenocyprididae</taxon>
        <taxon>Xenocypridinae</taxon>
        <taxon>Xenocypridinae incertae sedis</taxon>
        <taxon>Anabarilius</taxon>
    </lineage>
</organism>
<dbReference type="GO" id="GO:0006281">
    <property type="term" value="P:DNA repair"/>
    <property type="evidence" value="ECO:0007669"/>
    <property type="project" value="UniProtKB-ARBA"/>
</dbReference>
<dbReference type="SUPFAM" id="SSF52980">
    <property type="entry name" value="Restriction endonuclease-like"/>
    <property type="match status" value="1"/>
</dbReference>
<gene>
    <name evidence="1" type="ORF">DPX16_3542</name>
</gene>
<protein>
    <submittedName>
        <fullName evidence="1">Uncharacterized protein</fullName>
    </submittedName>
</protein>
<accession>A0A3N0YZ01</accession>
<sequence length="332" mass="37754">MVVTVREASRTLNHYNLQPQRRRCLPTNLRRMVMRLLVALNCVAQYSNLSQRTRRHIANLSQLFDLWQPLGGPLPEGIRSWHKEEEGIPSDEAEDAKRTRPFTFKCLITFLITLYKIFGAVSAQRPKTAPEDPLRNGESGGIIKGRVQASMKKKVYEVENLPIKTFDGLVTSPGFVQAEDKGLYLLSMLAVSDQEKQQIEQATVGQAKNASWFAYRKKRITASNFGLVLAAVKKSSYPPSLFKTLLGQYNFKEGSKGEENVYVRQVFRRERLPQRMHLCILAQDSSGSLLTPRASPPHGAIKELRCPSRWLSSIDFRVIGWRTEERGNEKGY</sequence>
<proteinExistence type="predicted"/>
<dbReference type="AlphaFoldDB" id="A0A3N0YZ01"/>
<dbReference type="Proteomes" id="UP000281406">
    <property type="component" value="Unassembled WGS sequence"/>
</dbReference>
<name>A0A3N0YZ01_ANAGA</name>
<dbReference type="Gene3D" id="3.90.320.10">
    <property type="match status" value="1"/>
</dbReference>
<evidence type="ECO:0000313" key="2">
    <source>
        <dbReference type="Proteomes" id="UP000281406"/>
    </source>
</evidence>
<keyword evidence="2" id="KW-1185">Reference proteome</keyword>
<dbReference type="EMBL" id="RJVU01019282">
    <property type="protein sequence ID" value="ROL50908.1"/>
    <property type="molecule type" value="Genomic_DNA"/>
</dbReference>
<evidence type="ECO:0000313" key="1">
    <source>
        <dbReference type="EMBL" id="ROL50908.1"/>
    </source>
</evidence>
<reference evidence="1 2" key="1">
    <citation type="submission" date="2018-10" db="EMBL/GenBank/DDBJ databases">
        <title>Genome assembly for a Yunnan-Guizhou Plateau 3E fish, Anabarilius grahami (Regan), and its evolutionary and genetic applications.</title>
        <authorList>
            <person name="Jiang W."/>
        </authorList>
    </citation>
    <scope>NUCLEOTIDE SEQUENCE [LARGE SCALE GENOMIC DNA]</scope>
    <source>
        <strain evidence="1">AG-KIZ</strain>
        <tissue evidence="1">Muscle</tissue>
    </source>
</reference>
<dbReference type="InterPro" id="IPR011604">
    <property type="entry name" value="PDDEXK-like_dom_sf"/>
</dbReference>
<dbReference type="InterPro" id="IPR011335">
    <property type="entry name" value="Restrct_endonuc-II-like"/>
</dbReference>
<comment type="caution">
    <text evidence="1">The sequence shown here is derived from an EMBL/GenBank/DDBJ whole genome shotgun (WGS) entry which is preliminary data.</text>
</comment>
<dbReference type="OrthoDB" id="6155932at2759"/>